<dbReference type="InterPro" id="IPR014017">
    <property type="entry name" value="DNA_helicase_UvrD-like_C"/>
</dbReference>
<dbReference type="Pfam" id="PF00580">
    <property type="entry name" value="UvrD-helicase"/>
    <property type="match status" value="1"/>
</dbReference>
<dbReference type="Gene3D" id="1.10.10.160">
    <property type="match status" value="2"/>
</dbReference>
<evidence type="ECO:0000256" key="3">
    <source>
        <dbReference type="ARBA" id="ARBA00022801"/>
    </source>
</evidence>
<comment type="similarity">
    <text evidence="1">Belongs to the helicase family. UvrD subfamily.</text>
</comment>
<keyword evidence="6" id="KW-0238">DNA-binding</keyword>
<name>G6B0H3_9BACT</name>
<evidence type="ECO:0000256" key="8">
    <source>
        <dbReference type="ARBA" id="ARBA00025483"/>
    </source>
</evidence>
<dbReference type="CDD" id="cd06127">
    <property type="entry name" value="DEDDh"/>
    <property type="match status" value="1"/>
</dbReference>
<comment type="function">
    <text evidence="8">DNA polymerase III is a complex, multichain enzyme responsible for most of the replicative synthesis in bacteria. The epsilon subunit contain the editing function and is a proofreading 3'-5' exonuclease.</text>
</comment>
<dbReference type="Proteomes" id="UP000004407">
    <property type="component" value="Unassembled WGS sequence"/>
</dbReference>
<dbReference type="Pfam" id="PF13361">
    <property type="entry name" value="UvrD_C"/>
    <property type="match status" value="1"/>
</dbReference>
<evidence type="ECO:0000256" key="10">
    <source>
        <dbReference type="ARBA" id="ARBA00034617"/>
    </source>
</evidence>
<comment type="subunit">
    <text evidence="9">DNA polymerase III contains a core (composed of alpha, epsilon and theta chains) that associates with a tau subunit. This core dimerizes to form the POLIII' complex. PolIII' associates with the gamma complex (composed of gamma, delta, delta', psi and chi chains) and with the beta chain to form the complete DNA polymerase III complex.</text>
</comment>
<dbReference type="GO" id="GO:0000725">
    <property type="term" value="P:recombinational repair"/>
    <property type="evidence" value="ECO:0007669"/>
    <property type="project" value="TreeGrafter"/>
</dbReference>
<comment type="catalytic activity">
    <reaction evidence="13">
        <text>ATP + H2O = ADP + phosphate + H(+)</text>
        <dbReference type="Rhea" id="RHEA:13065"/>
        <dbReference type="ChEBI" id="CHEBI:15377"/>
        <dbReference type="ChEBI" id="CHEBI:15378"/>
        <dbReference type="ChEBI" id="CHEBI:30616"/>
        <dbReference type="ChEBI" id="CHEBI:43474"/>
        <dbReference type="ChEBI" id="CHEBI:456216"/>
        <dbReference type="EC" id="5.6.2.4"/>
    </reaction>
</comment>
<keyword evidence="5 14" id="KW-0067">ATP-binding</keyword>
<dbReference type="HOGENOM" id="CLU_309912_0_0_10"/>
<dbReference type="Gene3D" id="3.40.50.300">
    <property type="entry name" value="P-loop containing nucleotide triphosphate hydrolases"/>
    <property type="match status" value="4"/>
</dbReference>
<proteinExistence type="inferred from homology"/>
<keyword evidence="3 14" id="KW-0378">Hydrolase</keyword>
<dbReference type="Pfam" id="PF00929">
    <property type="entry name" value="RNase_T"/>
    <property type="match status" value="1"/>
</dbReference>
<dbReference type="PANTHER" id="PTHR11070:SF2">
    <property type="entry name" value="ATP-DEPENDENT DNA HELICASE SRS2"/>
    <property type="match status" value="1"/>
</dbReference>
<dbReference type="InterPro" id="IPR014016">
    <property type="entry name" value="UvrD-like_ATP-bd"/>
</dbReference>
<feature type="binding site" evidence="14">
    <location>
        <begin position="30"/>
        <end position="37"/>
    </location>
    <ligand>
        <name>ATP</name>
        <dbReference type="ChEBI" id="CHEBI:30616"/>
    </ligand>
</feature>
<dbReference type="EMBL" id="AFZZ01000201">
    <property type="protein sequence ID" value="EHJ37350.1"/>
    <property type="molecule type" value="Genomic_DNA"/>
</dbReference>
<dbReference type="SUPFAM" id="SSF53098">
    <property type="entry name" value="Ribonuclease H-like"/>
    <property type="match status" value="1"/>
</dbReference>
<dbReference type="SUPFAM" id="SSF52540">
    <property type="entry name" value="P-loop containing nucleoside triphosphate hydrolases"/>
    <property type="match status" value="1"/>
</dbReference>
<dbReference type="EC" id="5.6.2.4" evidence="11"/>
<feature type="domain" description="UvrD-like helicase C-terminal" evidence="16">
    <location>
        <begin position="349"/>
        <end position="864"/>
    </location>
</feature>
<feature type="domain" description="UvrD-like helicase ATP-binding" evidence="15">
    <location>
        <begin position="9"/>
        <end position="342"/>
    </location>
</feature>
<dbReference type="InterPro" id="IPR013986">
    <property type="entry name" value="DExx_box_DNA_helicase_dom_sf"/>
</dbReference>
<dbReference type="GO" id="GO:0004527">
    <property type="term" value="F:exonuclease activity"/>
    <property type="evidence" value="ECO:0007669"/>
    <property type="project" value="UniProtKB-ARBA"/>
</dbReference>
<dbReference type="SMART" id="SM00479">
    <property type="entry name" value="EXOIII"/>
    <property type="match status" value="1"/>
</dbReference>
<keyword evidence="7" id="KW-0413">Isomerase</keyword>
<keyword evidence="2 14" id="KW-0547">Nucleotide-binding</keyword>
<evidence type="ECO:0000256" key="12">
    <source>
        <dbReference type="ARBA" id="ARBA00034923"/>
    </source>
</evidence>
<dbReference type="GO" id="GO:0003677">
    <property type="term" value="F:DNA binding"/>
    <property type="evidence" value="ECO:0007669"/>
    <property type="project" value="UniProtKB-KW"/>
</dbReference>
<organism evidence="17 18">
    <name type="scientific">Leyella stercorea DSM 18206</name>
    <dbReference type="NCBI Taxonomy" id="1002367"/>
    <lineage>
        <taxon>Bacteria</taxon>
        <taxon>Pseudomonadati</taxon>
        <taxon>Bacteroidota</taxon>
        <taxon>Bacteroidia</taxon>
        <taxon>Bacteroidales</taxon>
        <taxon>Prevotellaceae</taxon>
        <taxon>Leyella</taxon>
    </lineage>
</organism>
<comment type="catalytic activity">
    <reaction evidence="10">
        <text>Couples ATP hydrolysis with the unwinding of duplex DNA by translocating in the 3'-5' direction.</text>
        <dbReference type="EC" id="5.6.2.4"/>
    </reaction>
</comment>
<evidence type="ECO:0000313" key="18">
    <source>
        <dbReference type="Proteomes" id="UP000004407"/>
    </source>
</evidence>
<evidence type="ECO:0000256" key="14">
    <source>
        <dbReference type="PROSITE-ProRule" id="PRU00560"/>
    </source>
</evidence>
<dbReference type="InterPro" id="IPR036397">
    <property type="entry name" value="RNaseH_sf"/>
</dbReference>
<evidence type="ECO:0000256" key="7">
    <source>
        <dbReference type="ARBA" id="ARBA00023235"/>
    </source>
</evidence>
<dbReference type="PATRIC" id="fig|1002367.3.peg.1935"/>
<dbReference type="PANTHER" id="PTHR11070">
    <property type="entry name" value="UVRD / RECB / PCRA DNA HELICASE FAMILY MEMBER"/>
    <property type="match status" value="1"/>
</dbReference>
<comment type="caution">
    <text evidence="17">The sequence shown here is derived from an EMBL/GenBank/DDBJ whole genome shotgun (WGS) entry which is preliminary data.</text>
</comment>
<evidence type="ECO:0000256" key="2">
    <source>
        <dbReference type="ARBA" id="ARBA00022741"/>
    </source>
</evidence>
<evidence type="ECO:0000256" key="9">
    <source>
        <dbReference type="ARBA" id="ARBA00026073"/>
    </source>
</evidence>
<evidence type="ECO:0000256" key="11">
    <source>
        <dbReference type="ARBA" id="ARBA00034808"/>
    </source>
</evidence>
<protein>
    <recommendedName>
        <fullName evidence="11">DNA 3'-5' helicase</fullName>
        <ecNumber evidence="11">5.6.2.4</ecNumber>
    </recommendedName>
    <alternativeName>
        <fullName evidence="12">DNA 3'-5' helicase II</fullName>
    </alternativeName>
</protein>
<dbReference type="Gene3D" id="3.30.420.10">
    <property type="entry name" value="Ribonuclease H-like superfamily/Ribonuclease H"/>
    <property type="match status" value="1"/>
</dbReference>
<dbReference type="GO" id="GO:0016887">
    <property type="term" value="F:ATP hydrolysis activity"/>
    <property type="evidence" value="ECO:0007669"/>
    <property type="project" value="RHEA"/>
</dbReference>
<keyword evidence="4 14" id="KW-0347">Helicase</keyword>
<evidence type="ECO:0000256" key="5">
    <source>
        <dbReference type="ARBA" id="ARBA00022840"/>
    </source>
</evidence>
<dbReference type="eggNOG" id="COG0210">
    <property type="taxonomic scope" value="Bacteria"/>
</dbReference>
<dbReference type="InterPro" id="IPR027417">
    <property type="entry name" value="P-loop_NTPase"/>
</dbReference>
<dbReference type="InterPro" id="IPR012337">
    <property type="entry name" value="RNaseH-like_sf"/>
</dbReference>
<accession>G6B0H3</accession>
<evidence type="ECO:0000313" key="17">
    <source>
        <dbReference type="EMBL" id="EHJ37350.1"/>
    </source>
</evidence>
<dbReference type="InterPro" id="IPR000212">
    <property type="entry name" value="DNA_helicase_UvrD/REP"/>
</dbReference>
<reference evidence="17 18" key="1">
    <citation type="submission" date="2011-08" db="EMBL/GenBank/DDBJ databases">
        <authorList>
            <person name="Weinstock G."/>
            <person name="Sodergren E."/>
            <person name="Clifton S."/>
            <person name="Fulton L."/>
            <person name="Fulton B."/>
            <person name="Courtney L."/>
            <person name="Fronick C."/>
            <person name="Harrison M."/>
            <person name="Strong C."/>
            <person name="Farmer C."/>
            <person name="Delahaunty K."/>
            <person name="Markovic C."/>
            <person name="Hall O."/>
            <person name="Minx P."/>
            <person name="Tomlinson C."/>
            <person name="Mitreva M."/>
            <person name="Hou S."/>
            <person name="Chen J."/>
            <person name="Wollam A."/>
            <person name="Pepin K.H."/>
            <person name="Johnson M."/>
            <person name="Bhonagiri V."/>
            <person name="Zhang X."/>
            <person name="Suruliraj S."/>
            <person name="Warren W."/>
            <person name="Chinwalla A."/>
            <person name="Mardis E.R."/>
            <person name="Wilson R.K."/>
        </authorList>
    </citation>
    <scope>NUCLEOTIDE SEQUENCE [LARGE SCALE GENOMIC DNA]</scope>
    <source>
        <strain evidence="17 18">DSM 18206</strain>
    </source>
</reference>
<evidence type="ECO:0000256" key="6">
    <source>
        <dbReference type="ARBA" id="ARBA00023125"/>
    </source>
</evidence>
<evidence type="ECO:0000256" key="1">
    <source>
        <dbReference type="ARBA" id="ARBA00009922"/>
    </source>
</evidence>
<evidence type="ECO:0000256" key="4">
    <source>
        <dbReference type="ARBA" id="ARBA00022806"/>
    </source>
</evidence>
<dbReference type="FunFam" id="3.30.420.10:FF:000045">
    <property type="entry name" value="3'-5' exonuclease DinG"/>
    <property type="match status" value="1"/>
</dbReference>
<evidence type="ECO:0000259" key="15">
    <source>
        <dbReference type="PROSITE" id="PS51198"/>
    </source>
</evidence>
<dbReference type="PROSITE" id="PS51217">
    <property type="entry name" value="UVRD_HELICASE_CTER"/>
    <property type="match status" value="1"/>
</dbReference>
<dbReference type="Gene3D" id="1.10.486.10">
    <property type="entry name" value="PCRA, domain 4"/>
    <property type="match status" value="1"/>
</dbReference>
<dbReference type="AlphaFoldDB" id="G6B0H3"/>
<dbReference type="PROSITE" id="PS51198">
    <property type="entry name" value="UVRD_HELICASE_ATP_BIND"/>
    <property type="match status" value="1"/>
</dbReference>
<dbReference type="GO" id="GO:0005524">
    <property type="term" value="F:ATP binding"/>
    <property type="evidence" value="ECO:0007669"/>
    <property type="project" value="UniProtKB-UniRule"/>
</dbReference>
<dbReference type="InterPro" id="IPR013520">
    <property type="entry name" value="Ribonucl_H"/>
</dbReference>
<gene>
    <name evidence="17" type="ORF">HMPREF0673_02391</name>
</gene>
<evidence type="ECO:0000256" key="13">
    <source>
        <dbReference type="ARBA" id="ARBA00048988"/>
    </source>
</evidence>
<sequence>MQSFLNQNFTPDACQREVIEAQGGFHLVLASPGCGKTQILTERIRRAHDVEGVAYADMLCLTFTNRAARGMLERINANIADSSVGDVFVGNVHRFCSKFLFGNGLIAAESSVIDEDDAISILARYMGEDEYSVLGDFKRRREYSVIFHLESMMHQIAMGHPKALRTNTDCINADDVKAMQRICSVRGCAFDAAAMVDIYNNVETYRDLTTADTADYGDYQIIHRLLRKMQLAQQYHQYKKQNNLLDFHDLLLFTYDALNADAAQTEYKRYTWVQVDEVQDLNQLQLAIIKLLTARAYRTVMFLGDEQQAIFSFMGAKLDTLTALKQQSACQLHHLSVNHRSPKYLLDIFNTFAAEELHIDPALLPDAGLQLHVPLLGNELALLYSETYEHEVRDCVQFVDRLRTMFPESTTALIVNANRDAEDISDELTRRGIGHFKVSGSDLFSSPELKLLLAHLAVLNNEFNFLAWARLVKGVGVYESNAAARNFVRTLFDRAILPSDLLRSAADEADGQNVVATYLQRFVRSYEEQTIVVFDTETTGLNVFEDDILQIAAVKMRNGVVVPGSEFCVYVETDREIPAMLGDIVNPIIEERKHHTLLSHHAALRMFMEYADGCRLLGHNADYDWHILDHNLRRYAPECDLHESHADYLDSLRLVRLLHPELREHKLKSLLTVLGLEGTNSHLADDDVNATRSVVVHCYKQAKERVEEQRTFLSDARVRQRVDILRRNYGEIYRSACERMYVRDEVTSCFVGALETSAPPKAAYAEDKNATDAAAMENRVALVAELQRFYDALLADNMIQPISGLRYVTAYLSKDMIDSAAEPSLYEQLSNHAMEISTLKEADLCGSSSIDERIFVTTIHKAKGLEFDNVIIFDAVDGRMPNFYSRNNPRLLAEDARKFYVALSRARSRLYISQCIRRYDYRNMPHDVFTTPFMRHIAKYFQSNISSTGQ</sequence>
<evidence type="ECO:0000259" key="16">
    <source>
        <dbReference type="PROSITE" id="PS51217"/>
    </source>
</evidence>
<dbReference type="GO" id="GO:0043138">
    <property type="term" value="F:3'-5' DNA helicase activity"/>
    <property type="evidence" value="ECO:0007669"/>
    <property type="project" value="UniProtKB-EC"/>
</dbReference>